<dbReference type="InterPro" id="IPR046112">
    <property type="entry name" value="DUF6049"/>
</dbReference>
<comment type="caution">
    <text evidence="4">The sequence shown here is derived from an EMBL/GenBank/DDBJ whole genome shotgun (WGS) entry which is preliminary data.</text>
</comment>
<gene>
    <name evidence="4" type="ORF">N865_11885</name>
</gene>
<evidence type="ECO:0000256" key="1">
    <source>
        <dbReference type="SAM" id="MobiDB-lite"/>
    </source>
</evidence>
<keyword evidence="2" id="KW-0812">Transmembrane</keyword>
<sequence length="798" mass="83201">MNHRGSRRTGRRAAALVTPVSLLLALFAALAAAPAVTGSGAMVVVASTEAAPVGKTPDALPKVVPDANRAIITLTAVTPTVVAPGDEVVIRGTLTAPASGPLTGPSLRVVLGTADLTQRAAIDAWSRGTTAAAGRELVSTPVGSVAAGQTKPFTVTLPAGKVRSTEAFAPLPISIEVDQEGATVPTGVTRTFLAWQQRKEYVPLQLAAVLPVTLDPELDLFSRNTATREAAWRRTIGPDSRIRRIVDGTKGTPVTLAVDPSVFGPDTGLPAPTKAPSATATTPTGSSTDAGTPTSPSPTQTGQADSVTALSDQLAAQLRGHSLWALPYADADLAATVTVDPTNSLMRHLVNRSSIVDATVGEKTRRDIAWPVDGLLPPGRERGLKTLFSATTVRKPAGIVVNEQAVTSSTAYTPTARRVTASGTPLLAYDERLSALLPNRSEATPVLSTQRFLAETLVLVRERPGTPRSVLLAAPRTYDPDESGLASFLATATNVPWLQPVDASSLLARGGGDKPVPAQVPARPVPSDAPPPTLTAARLRLMAAQRETLLRVATVLEDGEAFARTYGELLDELASVRWRYEPEAWTTLANSVIADTRAATSAIRVVGRTVNFLAENGTLQVTVENGLDYAVDDIRLRLEPTNPRLQVVEQPGPITIGPGSKTNVPVRIRAVAAGRADIRAYLTTSDGTPIGSPAVIPVTANPIDGTIYWVGGILVGLVLLAGVARTIWRGTSRIDEIGDIDVLEGDLEDASAAPPAGQAGDSGSEAFDEPSGASRDETTSGARPGSATHERAKRDDEA</sequence>
<evidence type="ECO:0000256" key="2">
    <source>
        <dbReference type="SAM" id="Phobius"/>
    </source>
</evidence>
<evidence type="ECO:0000313" key="5">
    <source>
        <dbReference type="Proteomes" id="UP000019489"/>
    </source>
</evidence>
<dbReference type="Pfam" id="PF19516">
    <property type="entry name" value="DUF6049"/>
    <property type="match status" value="1"/>
</dbReference>
<dbReference type="Proteomes" id="UP000019489">
    <property type="component" value="Unassembled WGS sequence"/>
</dbReference>
<evidence type="ECO:0008006" key="6">
    <source>
        <dbReference type="Google" id="ProtNLM"/>
    </source>
</evidence>
<proteinExistence type="predicted"/>
<keyword evidence="2" id="KW-0472">Membrane</keyword>
<feature type="chain" id="PRO_5004920196" description="Glycoprotein" evidence="3">
    <location>
        <begin position="32"/>
        <end position="798"/>
    </location>
</feature>
<dbReference type="EMBL" id="AWSA01000029">
    <property type="protein sequence ID" value="EWT01012.1"/>
    <property type="molecule type" value="Genomic_DNA"/>
</dbReference>
<accession>W9G6W4</accession>
<feature type="region of interest" description="Disordered" evidence="1">
    <location>
        <begin position="510"/>
        <end position="531"/>
    </location>
</feature>
<keyword evidence="2" id="KW-1133">Transmembrane helix</keyword>
<feature type="region of interest" description="Disordered" evidence="1">
    <location>
        <begin position="257"/>
        <end position="306"/>
    </location>
</feature>
<name>W9G6W4_9MICO</name>
<dbReference type="eggNOG" id="COG1361">
    <property type="taxonomic scope" value="Bacteria"/>
</dbReference>
<evidence type="ECO:0000313" key="4">
    <source>
        <dbReference type="EMBL" id="EWT01012.1"/>
    </source>
</evidence>
<feature type="signal peptide" evidence="3">
    <location>
        <begin position="1"/>
        <end position="31"/>
    </location>
</feature>
<evidence type="ECO:0000256" key="3">
    <source>
        <dbReference type="SAM" id="SignalP"/>
    </source>
</evidence>
<feature type="compositionally biased region" description="Low complexity" evidence="1">
    <location>
        <begin position="270"/>
        <end position="304"/>
    </location>
</feature>
<dbReference type="STRING" id="1386089.N865_11885"/>
<feature type="compositionally biased region" description="Basic and acidic residues" evidence="1">
    <location>
        <begin position="788"/>
        <end position="798"/>
    </location>
</feature>
<dbReference type="PATRIC" id="fig|1386089.3.peg.2712"/>
<protein>
    <recommendedName>
        <fullName evidence="6">Glycoprotein</fullName>
    </recommendedName>
</protein>
<feature type="region of interest" description="Disordered" evidence="1">
    <location>
        <begin position="748"/>
        <end position="798"/>
    </location>
</feature>
<organism evidence="4 5">
    <name type="scientific">Intrasporangium oryzae NRRL B-24470</name>
    <dbReference type="NCBI Taxonomy" id="1386089"/>
    <lineage>
        <taxon>Bacteria</taxon>
        <taxon>Bacillati</taxon>
        <taxon>Actinomycetota</taxon>
        <taxon>Actinomycetes</taxon>
        <taxon>Micrococcales</taxon>
        <taxon>Intrasporangiaceae</taxon>
        <taxon>Intrasporangium</taxon>
    </lineage>
</organism>
<dbReference type="AlphaFoldDB" id="W9G6W4"/>
<keyword evidence="5" id="KW-1185">Reference proteome</keyword>
<dbReference type="RefSeq" id="WP_084328223.1">
    <property type="nucleotide sequence ID" value="NZ_AWSA01000029.1"/>
</dbReference>
<reference evidence="4 5" key="1">
    <citation type="submission" date="2013-08" db="EMBL/GenBank/DDBJ databases">
        <title>Intrasporangium oryzae NRRL B-24470.</title>
        <authorList>
            <person name="Liu H."/>
            <person name="Wang G."/>
        </authorList>
    </citation>
    <scope>NUCLEOTIDE SEQUENCE [LARGE SCALE GENOMIC DNA]</scope>
    <source>
        <strain evidence="4 5">NRRL B-24470</strain>
    </source>
</reference>
<keyword evidence="3" id="KW-0732">Signal</keyword>
<feature type="transmembrane region" description="Helical" evidence="2">
    <location>
        <begin position="707"/>
        <end position="728"/>
    </location>
</feature>